<keyword evidence="4" id="KW-1185">Reference proteome</keyword>
<evidence type="ECO:0000313" key="4">
    <source>
        <dbReference type="Proteomes" id="UP000026962"/>
    </source>
</evidence>
<organism evidence="3">
    <name type="scientific">Oryza punctata</name>
    <name type="common">Red rice</name>
    <dbReference type="NCBI Taxonomy" id="4537"/>
    <lineage>
        <taxon>Eukaryota</taxon>
        <taxon>Viridiplantae</taxon>
        <taxon>Streptophyta</taxon>
        <taxon>Embryophyta</taxon>
        <taxon>Tracheophyta</taxon>
        <taxon>Spermatophyta</taxon>
        <taxon>Magnoliopsida</taxon>
        <taxon>Liliopsida</taxon>
        <taxon>Poales</taxon>
        <taxon>Poaceae</taxon>
        <taxon>BOP clade</taxon>
        <taxon>Oryzoideae</taxon>
        <taxon>Oryzeae</taxon>
        <taxon>Oryzinae</taxon>
        <taxon>Oryza</taxon>
    </lineage>
</organism>
<dbReference type="SUPFAM" id="SSF48371">
    <property type="entry name" value="ARM repeat"/>
    <property type="match status" value="1"/>
</dbReference>
<dbReference type="GO" id="GO:0006886">
    <property type="term" value="P:intracellular protein transport"/>
    <property type="evidence" value="ECO:0007669"/>
    <property type="project" value="InterPro"/>
</dbReference>
<dbReference type="InterPro" id="IPR016024">
    <property type="entry name" value="ARM-type_fold"/>
</dbReference>
<feature type="region of interest" description="Disordered" evidence="1">
    <location>
        <begin position="1"/>
        <end position="24"/>
    </location>
</feature>
<dbReference type="Pfam" id="PF03810">
    <property type="entry name" value="IBN_N"/>
    <property type="match status" value="1"/>
</dbReference>
<evidence type="ECO:0000259" key="2">
    <source>
        <dbReference type="PROSITE" id="PS50166"/>
    </source>
</evidence>
<reference evidence="3" key="2">
    <citation type="submission" date="2018-05" db="EMBL/GenBank/DDBJ databases">
        <title>OpunRS2 (Oryza punctata Reference Sequence Version 2).</title>
        <authorList>
            <person name="Zhang J."/>
            <person name="Kudrna D."/>
            <person name="Lee S."/>
            <person name="Talag J."/>
            <person name="Welchert J."/>
            <person name="Wing R.A."/>
        </authorList>
    </citation>
    <scope>NUCLEOTIDE SEQUENCE [LARGE SCALE GENOMIC DNA]</scope>
</reference>
<dbReference type="GO" id="GO:0031267">
    <property type="term" value="F:small GTPase binding"/>
    <property type="evidence" value="ECO:0007669"/>
    <property type="project" value="InterPro"/>
</dbReference>
<evidence type="ECO:0000256" key="1">
    <source>
        <dbReference type="SAM" id="MobiDB-lite"/>
    </source>
</evidence>
<feature type="compositionally biased region" description="Polar residues" evidence="1">
    <location>
        <begin position="1"/>
        <end position="14"/>
    </location>
</feature>
<feature type="domain" description="Importin N-terminal" evidence="2">
    <location>
        <begin position="77"/>
        <end position="141"/>
    </location>
</feature>
<dbReference type="InterPro" id="IPR011989">
    <property type="entry name" value="ARM-like"/>
</dbReference>
<proteinExistence type="predicted"/>
<dbReference type="EnsemblPlants" id="OPUNC04G17760.1">
    <property type="protein sequence ID" value="OPUNC04G17760.1"/>
    <property type="gene ID" value="OPUNC04G17760"/>
</dbReference>
<dbReference type="STRING" id="4537.A0A0E0KTA7"/>
<protein>
    <recommendedName>
        <fullName evidence="2">Importin N-terminal domain-containing protein</fullName>
    </recommendedName>
</protein>
<dbReference type="InterPro" id="IPR001494">
    <property type="entry name" value="Importin-beta_N"/>
</dbReference>
<reference evidence="3" key="1">
    <citation type="submission" date="2015-04" db="UniProtKB">
        <authorList>
            <consortium name="EnsemblPlants"/>
        </authorList>
    </citation>
    <scope>IDENTIFICATION</scope>
</reference>
<dbReference type="Gramene" id="OPUNC04G17760.1">
    <property type="protein sequence ID" value="OPUNC04G17760.1"/>
    <property type="gene ID" value="OPUNC04G17760"/>
</dbReference>
<dbReference type="HOGENOM" id="CLU_1075130_0_0_1"/>
<dbReference type="eggNOG" id="KOG1992">
    <property type="taxonomic scope" value="Eukaryota"/>
</dbReference>
<sequence>MNTLPRSGMTSPGTRWSPGRAMEKKVNSTQIPAARRSLGHWTLVCPVIKAVKSECQSVTNQFWSCEPGIRRVLPELFTLALFGLISSPQHDPRVRLLASIQFKNLLFYRWTKPFLDGDATNHLSPSDYIIIKANLLHLLLIVLPLIHAQLPEVLSTPRPPTSLLGDVLSSIISFLNIALSAGDVTTTNSFLAVVTSLFSHFHNAFSCNTTQGLPLHLPPPLGGCCDDDPYESCPTFEYLRLCCEIITTASLSSTRSTVA</sequence>
<evidence type="ECO:0000313" key="3">
    <source>
        <dbReference type="EnsemblPlants" id="OPUNC04G17760.1"/>
    </source>
</evidence>
<dbReference type="AlphaFoldDB" id="A0A0E0KTA7"/>
<name>A0A0E0KTA7_ORYPU</name>
<dbReference type="Proteomes" id="UP000026962">
    <property type="component" value="Chromosome 4"/>
</dbReference>
<accession>A0A0E0KTA7</accession>
<dbReference type="Gene3D" id="1.25.10.10">
    <property type="entry name" value="Leucine-rich Repeat Variant"/>
    <property type="match status" value="1"/>
</dbReference>
<dbReference type="PROSITE" id="PS50166">
    <property type="entry name" value="IMPORTIN_B_NT"/>
    <property type="match status" value="1"/>
</dbReference>